<proteinExistence type="predicted"/>
<evidence type="ECO:0000256" key="1">
    <source>
        <dbReference type="SAM" id="MobiDB-lite"/>
    </source>
</evidence>
<reference evidence="2 3" key="1">
    <citation type="submission" date="2019-07" db="EMBL/GenBank/DDBJ databases">
        <title>Rhodotorula toruloides NBRC10032 genome sequencing.</title>
        <authorList>
            <person name="Shida Y."/>
            <person name="Takaku H."/>
            <person name="Ogasawara W."/>
            <person name="Mori K."/>
        </authorList>
    </citation>
    <scope>NUCLEOTIDE SEQUENCE [LARGE SCALE GENOMIC DNA]</scope>
    <source>
        <strain evidence="2 3">NBRC10032</strain>
    </source>
</reference>
<sequence>MDSIARVAEAALHEFDTIVSQRAVVDSTGRPPSRLRDIPSPPRTVSSPTSHPQSSHPHYRAIVDESAQDVNIHPIQELREAQDYIVYLQQELRSINEVVVQLRGRPTDNPLPPRPEQEAGSAQAAFEVIKHTFAMLPSLPTTASSSTQPQLDSISRALAFTRSIDRLAHRTARERRDEDVFAVENLQDVLGEVAQWEREARQAERG</sequence>
<dbReference type="OrthoDB" id="2526096at2759"/>
<comment type="caution">
    <text evidence="2">The sequence shown here is derived from an EMBL/GenBank/DDBJ whole genome shotgun (WGS) entry which is preliminary data.</text>
</comment>
<dbReference type="EMBL" id="BJWK01000010">
    <property type="protein sequence ID" value="GEM10321.1"/>
    <property type="molecule type" value="Genomic_DNA"/>
</dbReference>
<dbReference type="Proteomes" id="UP000321518">
    <property type="component" value="Unassembled WGS sequence"/>
</dbReference>
<accession>A0A511KIX1</accession>
<evidence type="ECO:0000313" key="3">
    <source>
        <dbReference type="Proteomes" id="UP000321518"/>
    </source>
</evidence>
<dbReference type="AlphaFoldDB" id="A0A511KIX1"/>
<feature type="compositionally biased region" description="Low complexity" evidence="1">
    <location>
        <begin position="43"/>
        <end position="56"/>
    </location>
</feature>
<name>A0A511KIX1_RHOTO</name>
<feature type="region of interest" description="Disordered" evidence="1">
    <location>
        <begin position="24"/>
        <end position="57"/>
    </location>
</feature>
<gene>
    <name evidence="2" type="ORF">Rt10032_c10g4338</name>
</gene>
<organism evidence="2 3">
    <name type="scientific">Rhodotorula toruloides</name>
    <name type="common">Yeast</name>
    <name type="synonym">Rhodosporidium toruloides</name>
    <dbReference type="NCBI Taxonomy" id="5286"/>
    <lineage>
        <taxon>Eukaryota</taxon>
        <taxon>Fungi</taxon>
        <taxon>Dikarya</taxon>
        <taxon>Basidiomycota</taxon>
        <taxon>Pucciniomycotina</taxon>
        <taxon>Microbotryomycetes</taxon>
        <taxon>Sporidiobolales</taxon>
        <taxon>Sporidiobolaceae</taxon>
        <taxon>Rhodotorula</taxon>
    </lineage>
</organism>
<evidence type="ECO:0000313" key="2">
    <source>
        <dbReference type="EMBL" id="GEM10321.1"/>
    </source>
</evidence>
<protein>
    <submittedName>
        <fullName evidence="2">Uncharacterized protein</fullName>
    </submittedName>
</protein>